<comment type="caution">
    <text evidence="2">The sequence shown here is derived from an EMBL/GenBank/DDBJ whole genome shotgun (WGS) entry which is preliminary data.</text>
</comment>
<feature type="region of interest" description="Disordered" evidence="1">
    <location>
        <begin position="1"/>
        <end position="28"/>
    </location>
</feature>
<dbReference type="Proteomes" id="UP000314294">
    <property type="component" value="Unassembled WGS sequence"/>
</dbReference>
<reference evidence="2 3" key="1">
    <citation type="submission" date="2019-03" db="EMBL/GenBank/DDBJ databases">
        <title>First draft genome of Liparis tanakae, snailfish: a comprehensive survey of snailfish specific genes.</title>
        <authorList>
            <person name="Kim W."/>
            <person name="Song I."/>
            <person name="Jeong J.-H."/>
            <person name="Kim D."/>
            <person name="Kim S."/>
            <person name="Ryu S."/>
            <person name="Song J.Y."/>
            <person name="Lee S.K."/>
        </authorList>
    </citation>
    <scope>NUCLEOTIDE SEQUENCE [LARGE SCALE GENOMIC DNA]</scope>
    <source>
        <tissue evidence="2">Muscle</tissue>
    </source>
</reference>
<name>A0A4Z2G5F8_9TELE</name>
<dbReference type="AlphaFoldDB" id="A0A4Z2G5F8"/>
<gene>
    <name evidence="2" type="ORF">EYF80_041515</name>
</gene>
<protein>
    <submittedName>
        <fullName evidence="2">Uncharacterized protein</fullName>
    </submittedName>
</protein>
<feature type="compositionally biased region" description="Polar residues" evidence="1">
    <location>
        <begin position="10"/>
        <end position="23"/>
    </location>
</feature>
<evidence type="ECO:0000313" key="3">
    <source>
        <dbReference type="Proteomes" id="UP000314294"/>
    </source>
</evidence>
<evidence type="ECO:0000313" key="2">
    <source>
        <dbReference type="EMBL" id="TNN48305.1"/>
    </source>
</evidence>
<accession>A0A4Z2G5F8</accession>
<organism evidence="2 3">
    <name type="scientific">Liparis tanakae</name>
    <name type="common">Tanaka's snailfish</name>
    <dbReference type="NCBI Taxonomy" id="230148"/>
    <lineage>
        <taxon>Eukaryota</taxon>
        <taxon>Metazoa</taxon>
        <taxon>Chordata</taxon>
        <taxon>Craniata</taxon>
        <taxon>Vertebrata</taxon>
        <taxon>Euteleostomi</taxon>
        <taxon>Actinopterygii</taxon>
        <taxon>Neopterygii</taxon>
        <taxon>Teleostei</taxon>
        <taxon>Neoteleostei</taxon>
        <taxon>Acanthomorphata</taxon>
        <taxon>Eupercaria</taxon>
        <taxon>Perciformes</taxon>
        <taxon>Cottioidei</taxon>
        <taxon>Cottales</taxon>
        <taxon>Liparidae</taxon>
        <taxon>Liparis</taxon>
    </lineage>
</organism>
<dbReference type="EMBL" id="SRLO01000703">
    <property type="protein sequence ID" value="TNN48305.1"/>
    <property type="molecule type" value="Genomic_DNA"/>
</dbReference>
<keyword evidence="3" id="KW-1185">Reference proteome</keyword>
<sequence length="152" mass="16939">MESGQDSHDLTSCSQSRTSHNQPQPEPFSKQSVEFFLSLIGTHNAVLTGARHGVNFPLAVDRPSVLLPRHRQECVGGLVTEADGLLALPHGPPTLNCPLIQVVPFPFVAEGTHFLWSRGKEMRRKEMRGCFWDILKSLAFPDIEDTCVFFLI</sequence>
<evidence type="ECO:0000256" key="1">
    <source>
        <dbReference type="SAM" id="MobiDB-lite"/>
    </source>
</evidence>
<proteinExistence type="predicted"/>